<organism evidence="1 2">
    <name type="scientific">Antarcticirhabdus aurantiaca</name>
    <dbReference type="NCBI Taxonomy" id="2606717"/>
    <lineage>
        <taxon>Bacteria</taxon>
        <taxon>Pseudomonadati</taxon>
        <taxon>Pseudomonadota</taxon>
        <taxon>Alphaproteobacteria</taxon>
        <taxon>Hyphomicrobiales</taxon>
        <taxon>Aurantimonadaceae</taxon>
        <taxon>Antarcticirhabdus</taxon>
    </lineage>
</organism>
<dbReference type="Proteomes" id="UP001163223">
    <property type="component" value="Chromosome"/>
</dbReference>
<evidence type="ECO:0000313" key="2">
    <source>
        <dbReference type="Proteomes" id="UP001163223"/>
    </source>
</evidence>
<sequence>MPRLVSAPFEGALQPVSARRTLQDEVHRGLAQALMAGRFDPGQTLTIAALADQFGTSHMPVREALRRLAAENALEVSSSGTVVVPAVSRERLDDLCDARLVVEGAAAERAAGTMTTAVLRRLEHLAREHAEAGREKDAAAMLARNQEFHFAIYAASGSAVLDQLAGSLWLRFGPYLRMLTKQMEPLLGAGEIETYTRHHVDILEALKAGDAEAAGRHLRADIRSTQHLLQPLCPSESAPASLTVD</sequence>
<reference evidence="1" key="1">
    <citation type="submission" date="2022-11" db="EMBL/GenBank/DDBJ databases">
        <title>beta-Carotene-producing bacterium, Jeongeuplla avenae sp. nov., alleviates the salt stress of Arabidopsis seedlings.</title>
        <authorList>
            <person name="Jiang L."/>
            <person name="Lee J."/>
        </authorList>
    </citation>
    <scope>NUCLEOTIDE SEQUENCE</scope>
    <source>
        <strain evidence="1">DY_R2A_6</strain>
    </source>
</reference>
<evidence type="ECO:0000313" key="1">
    <source>
        <dbReference type="EMBL" id="WAJ28131.1"/>
    </source>
</evidence>
<name>A0ACD4NMQ3_9HYPH</name>
<accession>A0ACD4NMQ3</accession>
<keyword evidence="2" id="KW-1185">Reference proteome</keyword>
<protein>
    <submittedName>
        <fullName evidence="1">GntR family transcriptional regulator</fullName>
    </submittedName>
</protein>
<dbReference type="EMBL" id="CP113520">
    <property type="protein sequence ID" value="WAJ28131.1"/>
    <property type="molecule type" value="Genomic_DNA"/>
</dbReference>
<proteinExistence type="predicted"/>
<gene>
    <name evidence="1" type="ORF">OXU80_25465</name>
</gene>